<evidence type="ECO:0000313" key="3">
    <source>
        <dbReference type="Proteomes" id="UP001431783"/>
    </source>
</evidence>
<keyword evidence="1" id="KW-0812">Transmembrane</keyword>
<name>A0AAW1U8H7_9CUCU</name>
<reference evidence="2 3" key="1">
    <citation type="submission" date="2023-03" db="EMBL/GenBank/DDBJ databases">
        <title>Genome insight into feeding habits of ladybird beetles.</title>
        <authorList>
            <person name="Li H.-S."/>
            <person name="Huang Y.-H."/>
            <person name="Pang H."/>
        </authorList>
    </citation>
    <scope>NUCLEOTIDE SEQUENCE [LARGE SCALE GENOMIC DNA]</scope>
    <source>
        <strain evidence="2">SYSU_2023b</strain>
        <tissue evidence="2">Whole body</tissue>
    </source>
</reference>
<comment type="caution">
    <text evidence="2">The sequence shown here is derived from an EMBL/GenBank/DDBJ whole genome shotgun (WGS) entry which is preliminary data.</text>
</comment>
<protein>
    <submittedName>
        <fullName evidence="2">Uncharacterized protein</fullName>
    </submittedName>
</protein>
<organism evidence="2 3">
    <name type="scientific">Henosepilachna vigintioctopunctata</name>
    <dbReference type="NCBI Taxonomy" id="420089"/>
    <lineage>
        <taxon>Eukaryota</taxon>
        <taxon>Metazoa</taxon>
        <taxon>Ecdysozoa</taxon>
        <taxon>Arthropoda</taxon>
        <taxon>Hexapoda</taxon>
        <taxon>Insecta</taxon>
        <taxon>Pterygota</taxon>
        <taxon>Neoptera</taxon>
        <taxon>Endopterygota</taxon>
        <taxon>Coleoptera</taxon>
        <taxon>Polyphaga</taxon>
        <taxon>Cucujiformia</taxon>
        <taxon>Coccinelloidea</taxon>
        <taxon>Coccinellidae</taxon>
        <taxon>Epilachninae</taxon>
        <taxon>Epilachnini</taxon>
        <taxon>Henosepilachna</taxon>
    </lineage>
</organism>
<proteinExistence type="predicted"/>
<accession>A0AAW1U8H7</accession>
<dbReference type="Proteomes" id="UP001431783">
    <property type="component" value="Unassembled WGS sequence"/>
</dbReference>
<gene>
    <name evidence="2" type="ORF">WA026_016963</name>
</gene>
<evidence type="ECO:0000313" key="2">
    <source>
        <dbReference type="EMBL" id="KAK9877215.1"/>
    </source>
</evidence>
<keyword evidence="1" id="KW-1133">Transmembrane helix</keyword>
<evidence type="ECO:0000256" key="1">
    <source>
        <dbReference type="SAM" id="Phobius"/>
    </source>
</evidence>
<dbReference type="EMBL" id="JARQZJ010000040">
    <property type="protein sequence ID" value="KAK9877215.1"/>
    <property type="molecule type" value="Genomic_DNA"/>
</dbReference>
<keyword evidence="3" id="KW-1185">Reference proteome</keyword>
<feature type="transmembrane region" description="Helical" evidence="1">
    <location>
        <begin position="12"/>
        <end position="32"/>
    </location>
</feature>
<sequence length="144" mass="17115">MPKRKIVNRKCLLYKLLSLFLFHLVFQSIYLLQSVFLNNFYLSLEACFHQPTVVNSPRTSLIEHSCLLQELVSQWRQHFILKNKYENKPCTFLNCIFRSEIIRNGTEILITKSFNYVSTSLKLKTIRIPVFTFSEELVEYGHFD</sequence>
<keyword evidence="1" id="KW-0472">Membrane</keyword>
<dbReference type="AlphaFoldDB" id="A0AAW1U8H7"/>